<dbReference type="FunFam" id="3.10.50.40:FF:000006">
    <property type="entry name" value="Peptidyl-prolyl cis-trans isomerase"/>
    <property type="match status" value="1"/>
</dbReference>
<dbReference type="GO" id="GO:0005886">
    <property type="term" value="C:plasma membrane"/>
    <property type="evidence" value="ECO:0007669"/>
    <property type="project" value="TreeGrafter"/>
</dbReference>
<keyword evidence="6 14" id="KW-0812">Transmembrane</keyword>
<feature type="region of interest" description="Disordered" evidence="13">
    <location>
        <begin position="949"/>
        <end position="971"/>
    </location>
</feature>
<dbReference type="InterPro" id="IPR046357">
    <property type="entry name" value="PPIase_dom_sf"/>
</dbReference>
<evidence type="ECO:0000313" key="16">
    <source>
        <dbReference type="EMBL" id="KAB8346223.1"/>
    </source>
</evidence>
<evidence type="ECO:0000256" key="9">
    <source>
        <dbReference type="ARBA" id="ARBA00023136"/>
    </source>
</evidence>
<dbReference type="EC" id="5.2.1.8" evidence="4 12"/>
<feature type="compositionally biased region" description="Low complexity" evidence="13">
    <location>
        <begin position="1501"/>
        <end position="1510"/>
    </location>
</feature>
<dbReference type="GO" id="GO:0003755">
    <property type="term" value="F:peptidyl-prolyl cis-trans isomerase activity"/>
    <property type="evidence" value="ECO:0007669"/>
    <property type="project" value="UniProtKB-KW"/>
</dbReference>
<dbReference type="InterPro" id="IPR022127">
    <property type="entry name" value="STIMATE/YPL162C"/>
</dbReference>
<keyword evidence="11 12" id="KW-0413">Isomerase</keyword>
<dbReference type="PANTHER" id="PTHR43029">
    <property type="entry name" value="AMMONIUM TRANSPORTER MEP2"/>
    <property type="match status" value="1"/>
</dbReference>
<feature type="transmembrane region" description="Helical" evidence="14">
    <location>
        <begin position="1239"/>
        <end position="1260"/>
    </location>
</feature>
<evidence type="ECO:0000256" key="12">
    <source>
        <dbReference type="PROSITE-ProRule" id="PRU00277"/>
    </source>
</evidence>
<dbReference type="Pfam" id="PF00254">
    <property type="entry name" value="FKBP_C"/>
    <property type="match status" value="1"/>
</dbReference>
<feature type="region of interest" description="Disordered" evidence="13">
    <location>
        <begin position="514"/>
        <end position="545"/>
    </location>
</feature>
<evidence type="ECO:0000256" key="10">
    <source>
        <dbReference type="ARBA" id="ARBA00023177"/>
    </source>
</evidence>
<accession>A0A5N6KV66</accession>
<dbReference type="InterPro" id="IPR001905">
    <property type="entry name" value="Ammonium_transpt"/>
</dbReference>
<keyword evidence="8 12" id="KW-0697">Rotamase</keyword>
<keyword evidence="10" id="KW-0924">Ammonia transport</keyword>
<evidence type="ECO:0000256" key="3">
    <source>
        <dbReference type="ARBA" id="ARBA00005887"/>
    </source>
</evidence>
<comment type="similarity">
    <text evidence="3">Belongs to the ammonia transporter channel (TC 1.A.11.2) family.</text>
</comment>
<organism evidence="16 17">
    <name type="scientific">Carpinus fangiana</name>
    <dbReference type="NCBI Taxonomy" id="176857"/>
    <lineage>
        <taxon>Eukaryota</taxon>
        <taxon>Viridiplantae</taxon>
        <taxon>Streptophyta</taxon>
        <taxon>Embryophyta</taxon>
        <taxon>Tracheophyta</taxon>
        <taxon>Spermatophyta</taxon>
        <taxon>Magnoliopsida</taxon>
        <taxon>eudicotyledons</taxon>
        <taxon>Gunneridae</taxon>
        <taxon>Pentapetalae</taxon>
        <taxon>rosids</taxon>
        <taxon>fabids</taxon>
        <taxon>Fagales</taxon>
        <taxon>Betulaceae</taxon>
        <taxon>Carpinus</taxon>
    </lineage>
</organism>
<feature type="compositionally biased region" description="Basic and acidic residues" evidence="13">
    <location>
        <begin position="529"/>
        <end position="545"/>
    </location>
</feature>
<gene>
    <name evidence="16" type="ORF">FH972_023268</name>
</gene>
<keyword evidence="7 14" id="KW-1133">Transmembrane helix</keyword>
<dbReference type="OrthoDB" id="534912at2759"/>
<evidence type="ECO:0000256" key="11">
    <source>
        <dbReference type="ARBA" id="ARBA00023235"/>
    </source>
</evidence>
<feature type="transmembrane region" description="Helical" evidence="14">
    <location>
        <begin position="1020"/>
        <end position="1040"/>
    </location>
</feature>
<dbReference type="PANTHER" id="PTHR43029:SF4">
    <property type="entry name" value="AMMONIUM TRANSPORTER MEP1-RELATED"/>
    <property type="match status" value="1"/>
</dbReference>
<comment type="catalytic activity">
    <reaction evidence="1 12">
        <text>[protein]-peptidylproline (omega=180) = [protein]-peptidylproline (omega=0)</text>
        <dbReference type="Rhea" id="RHEA:16237"/>
        <dbReference type="Rhea" id="RHEA-COMP:10747"/>
        <dbReference type="Rhea" id="RHEA-COMP:10748"/>
        <dbReference type="ChEBI" id="CHEBI:83833"/>
        <dbReference type="ChEBI" id="CHEBI:83834"/>
        <dbReference type="EC" id="5.2.1.8"/>
    </reaction>
</comment>
<dbReference type="Pfam" id="PF12400">
    <property type="entry name" value="STIMATE"/>
    <property type="match status" value="1"/>
</dbReference>
<feature type="transmembrane region" description="Helical" evidence="14">
    <location>
        <begin position="460"/>
        <end position="482"/>
    </location>
</feature>
<reference evidence="16 17" key="1">
    <citation type="submission" date="2019-06" db="EMBL/GenBank/DDBJ databases">
        <title>A chromosomal-level reference genome of Carpinus fangiana (Coryloideae, Betulaceae).</title>
        <authorList>
            <person name="Yang X."/>
            <person name="Wang Z."/>
            <person name="Zhang L."/>
            <person name="Hao G."/>
            <person name="Liu J."/>
            <person name="Yang Y."/>
        </authorList>
    </citation>
    <scope>NUCLEOTIDE SEQUENCE [LARGE SCALE GENOMIC DNA]</scope>
    <source>
        <strain evidence="16">Cfa_2016G</strain>
        <tissue evidence="16">Leaf</tissue>
    </source>
</reference>
<evidence type="ECO:0000256" key="8">
    <source>
        <dbReference type="ARBA" id="ARBA00023110"/>
    </source>
</evidence>
<dbReference type="NCBIfam" id="TIGR00836">
    <property type="entry name" value="amt"/>
    <property type="match status" value="1"/>
</dbReference>
<comment type="subcellular location">
    <subcellularLocation>
        <location evidence="2">Membrane</location>
        <topology evidence="2">Multi-pass membrane protein</topology>
    </subcellularLocation>
</comment>
<evidence type="ECO:0000256" key="6">
    <source>
        <dbReference type="ARBA" id="ARBA00022692"/>
    </source>
</evidence>
<feature type="transmembrane region" description="Helical" evidence="14">
    <location>
        <begin position="1137"/>
        <end position="1160"/>
    </location>
</feature>
<dbReference type="SUPFAM" id="SSF111352">
    <property type="entry name" value="Ammonium transporter"/>
    <property type="match status" value="1"/>
</dbReference>
<dbReference type="SUPFAM" id="SSF54534">
    <property type="entry name" value="FKBP-like"/>
    <property type="match status" value="1"/>
</dbReference>
<proteinExistence type="inferred from homology"/>
<evidence type="ECO:0000256" key="14">
    <source>
        <dbReference type="SAM" id="Phobius"/>
    </source>
</evidence>
<evidence type="ECO:0000256" key="7">
    <source>
        <dbReference type="ARBA" id="ARBA00022989"/>
    </source>
</evidence>
<sequence>MREAFPGNPVELCKYAVYPSVSVPSPQCPNSQRTLPYISDVYPCTCMGKLCQTHARRNFGKPSVRYPSEGYNSQTRCDWLVMRTAPPSRWTHATSLKHPLLLALAASLAFAQSEQDGLKVEVTTPASCIHTAVNGDVVAMHYNGTLIDGTKFDSSRDRGVPFTFTLGMGQVIKGWDQGLLGMCPGEERRLTIPPSLGYGDQDMGSIPPGSTLVFETLLLTILGVDEEALEAAAAAAEAEKPDVEDVSLPGDAGFTPFESDEGLDSGPVSTAGSENGECKLLGPFALLVQAALGILALSSLVFKRWRERPRRPLKIWFFDASKQVFGSALLHVFNVFMSMLSSGSIELANAAGKYSHDANPCSFYLINIAVDTTIGIPILVLLLKVLTQAALITPLANPPESVKSGYYGEPPKAVWWLKQSMIYFVALLLMKLCVFFIFEMLPWIVWVGNWALRWTEGSEALQIAFVMFVFPLIMNAIQYYIVDTFIKDRSSSPHGHEAVATEDDDDTAHVDHRLHEDESDDEQDSSFRISHESEDNDKDHSARAREYTGSYERGARCVLAVTQRRQATSATEKPQAKHYVACALLTRHFQHDCNPKRKPKALSIGVKPERAPAFTMERSECGIALETTDAAGTFRISHALDFQEIIVESPNKHETMALELHIPHCIHSPAHPHHMPPEEKPLRVQIEGLLVSIKKLIPGTEGHVEVRNRVFPHAAGPVLARLAFEKVYGRHPRPREVPGDLTIRDDQIDYYGVTFDHLVPTDDVDPEVLQINIVEMDDDEGAYANETLPFKVDPAAYTGRRVLAVPRCCQKRKGTTDRVRINDGVAAQDALAHSHWQKLTRRPWRTRGSRRNEEPRTWGQVLAVLVVPNPRGARGAQPELWNGAGSASSKLVNRHAALLTSAGETDKGLKWIWDYQASPDPGSQELQTGSTITVRAIPRRCPANRMQQSVVAKGRHDSAVPKPRPSQSCNRSPRVLNFTTAAMSYTSSGAPAVFNGTDDGQGGNADLTNLNQWYQSGDQAYIIIASAMVLVMVPGLGFLYSGLARRKSALSMVWACLMSMSVITFQWYFWGYSLAFSPSNNGFIGTLSEFGLMNTLAIPSPGSPLIPTLLYSFYQMQFCAVTAAIVMGAIAERGRLVPAMVFTFFWATIVYCPLACWAWNVNGWGFVWGVADYAGGGPVEIGSGLSALAYSMVLGRRQEKMMLNFRPHNVSLITLGTILLWFGWLGFNGGSAFGANLRAVMACWNSNLTAAFASITWVILDWRLARKWSMVGWCSGAISGLVAATPASGYVTPWGSVILGIVTGIVCNFATKIKYWIRIDDSMDVFAEHGIAGMLGLLANALFGASYIVGLDGVNVGYADIGWIQQNWKQLYIQFAYIVACSAYAFGVSAILAFIINKIPGLKLRVSEEAELLGTDDDQLGEFAYDYVEVRRDYLAWTPASKGASADPDVAAGDRHGIPAHSQMLEGKEPSDSSSGNYHPVAAGDRHGIAYEKVEQEHRSAAAAAQASTQ</sequence>
<dbReference type="InterPro" id="IPR018047">
    <property type="entry name" value="Ammonium_transpt_CS"/>
</dbReference>
<feature type="transmembrane region" description="Helical" evidence="14">
    <location>
        <begin position="280"/>
        <end position="302"/>
    </location>
</feature>
<comment type="caution">
    <text evidence="16">The sequence shown here is derived from an EMBL/GenBank/DDBJ whole genome shotgun (WGS) entry which is preliminary data.</text>
</comment>
<evidence type="ECO:0000256" key="1">
    <source>
        <dbReference type="ARBA" id="ARBA00000971"/>
    </source>
</evidence>
<feature type="transmembrane region" description="Helical" evidence="14">
    <location>
        <begin position="1371"/>
        <end position="1396"/>
    </location>
</feature>
<dbReference type="InterPro" id="IPR001179">
    <property type="entry name" value="PPIase_FKBP_dom"/>
</dbReference>
<evidence type="ECO:0000256" key="4">
    <source>
        <dbReference type="ARBA" id="ARBA00013194"/>
    </source>
</evidence>
<dbReference type="Proteomes" id="UP000327013">
    <property type="component" value="Unassembled WGS sequence"/>
</dbReference>
<evidence type="ECO:0000259" key="15">
    <source>
        <dbReference type="PROSITE" id="PS50059"/>
    </source>
</evidence>
<feature type="transmembrane region" description="Helical" evidence="14">
    <location>
        <begin position="422"/>
        <end position="448"/>
    </location>
</feature>
<feature type="domain" description="PPIase FKBP-type" evidence="15">
    <location>
        <begin position="135"/>
        <end position="222"/>
    </location>
</feature>
<feature type="compositionally biased region" description="Basic and acidic residues" evidence="13">
    <location>
        <begin position="1484"/>
        <end position="1500"/>
    </location>
</feature>
<feature type="transmembrane region" description="Helical" evidence="14">
    <location>
        <begin position="1052"/>
        <end position="1070"/>
    </location>
</feature>
<feature type="transmembrane region" description="Helical" evidence="14">
    <location>
        <begin position="975"/>
        <end position="994"/>
    </location>
</feature>
<keyword evidence="9 14" id="KW-0472">Membrane</keyword>
<dbReference type="GO" id="GO:0008519">
    <property type="term" value="F:ammonium channel activity"/>
    <property type="evidence" value="ECO:0007669"/>
    <property type="project" value="InterPro"/>
</dbReference>
<feature type="region of interest" description="Disordered" evidence="13">
    <location>
        <begin position="1462"/>
        <end position="1510"/>
    </location>
</feature>
<evidence type="ECO:0000256" key="2">
    <source>
        <dbReference type="ARBA" id="ARBA00004141"/>
    </source>
</evidence>
<dbReference type="InterPro" id="IPR029020">
    <property type="entry name" value="Ammonium/urea_transptr"/>
</dbReference>
<dbReference type="Gene3D" id="3.10.50.40">
    <property type="match status" value="1"/>
</dbReference>
<feature type="transmembrane region" description="Helical" evidence="14">
    <location>
        <begin position="1331"/>
        <end position="1351"/>
    </location>
</feature>
<keyword evidence="5" id="KW-0813">Transport</keyword>
<feature type="transmembrane region" description="Helical" evidence="14">
    <location>
        <begin position="363"/>
        <end position="383"/>
    </location>
</feature>
<feature type="transmembrane region" description="Helical" evidence="14">
    <location>
        <begin position="1267"/>
        <end position="1285"/>
    </location>
</feature>
<protein>
    <recommendedName>
        <fullName evidence="4 12">peptidylprolyl isomerase</fullName>
        <ecNumber evidence="4 12">5.2.1.8</ecNumber>
    </recommendedName>
</protein>
<dbReference type="PROSITE" id="PS01219">
    <property type="entry name" value="AMMONIUM_TRANSP"/>
    <property type="match status" value="1"/>
</dbReference>
<evidence type="ECO:0000313" key="17">
    <source>
        <dbReference type="Proteomes" id="UP000327013"/>
    </source>
</evidence>
<feature type="transmembrane region" description="Helical" evidence="14">
    <location>
        <begin position="1210"/>
        <end position="1227"/>
    </location>
</feature>
<dbReference type="InterPro" id="IPR024041">
    <property type="entry name" value="NH4_transpt_AmtB-like_dom"/>
</dbReference>
<evidence type="ECO:0000256" key="5">
    <source>
        <dbReference type="ARBA" id="ARBA00022448"/>
    </source>
</evidence>
<feature type="transmembrane region" description="Helical" evidence="14">
    <location>
        <begin position="1291"/>
        <end position="1310"/>
    </location>
</feature>
<dbReference type="Gene3D" id="1.10.3430.10">
    <property type="entry name" value="Ammonium transporter AmtB like domains"/>
    <property type="match status" value="1"/>
</dbReference>
<evidence type="ECO:0000256" key="13">
    <source>
        <dbReference type="SAM" id="MobiDB-lite"/>
    </source>
</evidence>
<dbReference type="PROSITE" id="PS50059">
    <property type="entry name" value="FKBP_PPIASE"/>
    <property type="match status" value="1"/>
</dbReference>
<dbReference type="FunFam" id="1.10.3430.10:FF:000003">
    <property type="entry name" value="Ammonium transporter"/>
    <property type="match status" value="1"/>
</dbReference>
<keyword evidence="17" id="KW-1185">Reference proteome</keyword>
<feature type="transmembrane region" description="Helical" evidence="14">
    <location>
        <begin position="1109"/>
        <end position="1130"/>
    </location>
</feature>
<name>A0A5N6KV66_9ROSI</name>
<dbReference type="EMBL" id="VIBQ01000013">
    <property type="protein sequence ID" value="KAB8346223.1"/>
    <property type="molecule type" value="Genomic_DNA"/>
</dbReference>
<feature type="transmembrane region" description="Helical" evidence="14">
    <location>
        <begin position="323"/>
        <end position="343"/>
    </location>
</feature>
<feature type="transmembrane region" description="Helical" evidence="14">
    <location>
        <begin position="1166"/>
        <end position="1190"/>
    </location>
</feature>
<dbReference type="Pfam" id="PF00909">
    <property type="entry name" value="Ammonium_transp"/>
    <property type="match status" value="1"/>
</dbReference>